<evidence type="ECO:0000313" key="2">
    <source>
        <dbReference type="Proteomes" id="UP000472274"/>
    </source>
</evidence>
<name>A0A674KAV7_9SAUR</name>
<accession>A0A674KAV7</accession>
<reference evidence="1" key="1">
    <citation type="submission" date="2025-08" db="UniProtKB">
        <authorList>
            <consortium name="Ensembl"/>
        </authorList>
    </citation>
    <scope>IDENTIFICATION</scope>
</reference>
<dbReference type="GeneTree" id="ENSGT01030000234960"/>
<proteinExistence type="predicted"/>
<evidence type="ECO:0000313" key="1">
    <source>
        <dbReference type="Ensembl" id="ENSTMTP00000030740.1"/>
    </source>
</evidence>
<dbReference type="Proteomes" id="UP000472274">
    <property type="component" value="Unplaced"/>
</dbReference>
<dbReference type="AlphaFoldDB" id="A0A674KAV7"/>
<protein>
    <submittedName>
        <fullName evidence="1">Uncharacterized protein</fullName>
    </submittedName>
</protein>
<dbReference type="InParanoid" id="A0A674KAV7"/>
<dbReference type="Ensembl" id="ENSTMTT00000031860.1">
    <property type="protein sequence ID" value="ENSTMTP00000030740.1"/>
    <property type="gene ID" value="ENSTMTG00000022166.1"/>
</dbReference>
<sequence>SLLASAPGVVLSLQALEVAEGGAGRLVEQPRHGPRLLRLGEQRGVAAQHHRLVLHLVPVDPGEELGVAAVHRAVGDAAQQVGMARPPPAAAAPLTWTIPAMPITHRAAPQADTCLALGYTLLWPWGCDGVRGVPCTHNSEHSQKQRDAKDVCHSNLEY</sequence>
<keyword evidence="2" id="KW-1185">Reference proteome</keyword>
<reference evidence="1" key="2">
    <citation type="submission" date="2025-09" db="UniProtKB">
        <authorList>
            <consortium name="Ensembl"/>
        </authorList>
    </citation>
    <scope>IDENTIFICATION</scope>
</reference>
<organism evidence="1 2">
    <name type="scientific">Terrapene triunguis</name>
    <name type="common">Three-toed box turtle</name>
    <dbReference type="NCBI Taxonomy" id="2587831"/>
    <lineage>
        <taxon>Eukaryota</taxon>
        <taxon>Metazoa</taxon>
        <taxon>Chordata</taxon>
        <taxon>Craniata</taxon>
        <taxon>Vertebrata</taxon>
        <taxon>Euteleostomi</taxon>
        <taxon>Archelosauria</taxon>
        <taxon>Testudinata</taxon>
        <taxon>Testudines</taxon>
        <taxon>Cryptodira</taxon>
        <taxon>Durocryptodira</taxon>
        <taxon>Testudinoidea</taxon>
        <taxon>Emydidae</taxon>
        <taxon>Terrapene</taxon>
    </lineage>
</organism>